<evidence type="ECO:0000259" key="2">
    <source>
        <dbReference type="Pfam" id="PF14228"/>
    </source>
</evidence>
<dbReference type="OrthoDB" id="6287725at2759"/>
<dbReference type="RefSeq" id="XP_007510739.1">
    <property type="nucleotide sequence ID" value="XM_007510677.1"/>
</dbReference>
<dbReference type="InterPro" id="IPR016024">
    <property type="entry name" value="ARM-type_fold"/>
</dbReference>
<feature type="region of interest" description="Disordered" evidence="1">
    <location>
        <begin position="2089"/>
        <end position="2121"/>
    </location>
</feature>
<dbReference type="InterPro" id="IPR029473">
    <property type="entry name" value="MOR2-PAG1_mid"/>
</dbReference>
<feature type="compositionally biased region" description="Polar residues" evidence="1">
    <location>
        <begin position="884"/>
        <end position="901"/>
    </location>
</feature>
<keyword evidence="4" id="KW-1185">Reference proteome</keyword>
<dbReference type="EMBL" id="FO082269">
    <property type="protein sequence ID" value="CCO18272.1"/>
    <property type="molecule type" value="Genomic_DNA"/>
</dbReference>
<reference evidence="3 4" key="1">
    <citation type="submission" date="2011-10" db="EMBL/GenBank/DDBJ databases">
        <authorList>
            <person name="Genoscope - CEA"/>
        </authorList>
    </citation>
    <scope>NUCLEOTIDE SEQUENCE [LARGE SCALE GENOMIC DNA]</scope>
    <source>
        <strain evidence="3 4">RCC 1105</strain>
    </source>
</reference>
<dbReference type="PANTHER" id="PTHR12295">
    <property type="entry name" value="FURRY-RELATED"/>
    <property type="match status" value="1"/>
</dbReference>
<evidence type="ECO:0000313" key="4">
    <source>
        <dbReference type="Proteomes" id="UP000198341"/>
    </source>
</evidence>
<dbReference type="InterPro" id="IPR039867">
    <property type="entry name" value="Furry/Tao3/Mor2"/>
</dbReference>
<dbReference type="GeneID" id="19013406"/>
<dbReference type="Proteomes" id="UP000198341">
    <property type="component" value="Chromosome 10"/>
</dbReference>
<dbReference type="Pfam" id="PF14228">
    <property type="entry name" value="MOR2-PAG1_mid"/>
    <property type="match status" value="1"/>
</dbReference>
<feature type="region of interest" description="Disordered" evidence="1">
    <location>
        <begin position="70"/>
        <end position="96"/>
    </location>
</feature>
<accession>K8EJ96</accession>
<dbReference type="GO" id="GO:0030427">
    <property type="term" value="C:site of polarized growth"/>
    <property type="evidence" value="ECO:0007669"/>
    <property type="project" value="TreeGrafter"/>
</dbReference>
<proteinExistence type="predicted"/>
<feature type="region of interest" description="Disordered" evidence="1">
    <location>
        <begin position="2311"/>
        <end position="2330"/>
    </location>
</feature>
<dbReference type="SUPFAM" id="SSF48371">
    <property type="entry name" value="ARM repeat"/>
    <property type="match status" value="1"/>
</dbReference>
<name>K8EJ96_9CHLO</name>
<evidence type="ECO:0000313" key="3">
    <source>
        <dbReference type="EMBL" id="CCO18272.1"/>
    </source>
</evidence>
<sequence>MSAPSSPDGGNGEDDAAAVGMNYSIAEALIRRYTSACLELSSSSNSSSFASSSTSLEGLSPSFLNASSSVGAHGGGNDSNDVGGGTSAAASASTSASSARMEDIRRKYGTLLDALAAIAPTHARVLVENLVNWEKEISQRANAGEPVNTINGRGEQQKENALCALWLAVEAIVNAVVVNEEGTTLLDKSTTNKMFVEFLAPLALGHLCERARHHLAPKRKFWLKEDFVRASIEKTVEEHRVDARLSDRERDGISLDETVKKESRAKDLLTPDERVRGGSNMRDILMRTPSKDKDRSLQYSPQKLTTPSGSFMLQQQRSMKKLDIEIDQEAALRIFREEDDVGLAISRVIASLFSISFDEALDYFVGALKSRLTENQRTEANWIMFAVSGAKLSLVAGAETHNFGVNIEHDEEKIQNAVKFLKAFNPTEWIPPSRAKPSNFRHGLCVLLSKCIDIRALDRSGEESNFEIPLEWTKTCIQARVFITEWAKTNEKHLEDATPLLATLFAWELAGTLREDNAIMVADNSGKHPDLIEFCDNVSRRAKKFKGKSAEAVDVARRFFRVAKRRLNGSNSNDKVITDKIFSVLEAGMDALALVQPKDFVTYTAFASDHEQPSHVRFMSAIALSAAYRVDKTRAIKIALRMLSKTDPSDAVAVAVNVAASMQLKMKSSFDTIELMEHLQRVVARAMEINQSMYSDSGYTVSRNLGNEQLNQIRGSYPTLAAVLRCIPNVEVPNVDPINFVPHFITHTNSEIRVAAAGALSRLMLFSGVDGTLPSTDACNRLVQAASSSLLNLRDTSDHSLRESAAKALTFALNRRRAALNDNMNENDPTLGHLDHGGIIESTRPEAAGLVLLCDPVPSVRLAALALLREVSHFQFMDNRYKKGQNSASKRNSPRQFTTSSPRKRRSIDTVNQSDLPRSVASVIDECRFRMYEEADSFTHTSRGAKSHRSITAEEILGNEALQSNALCSAIGVLARSVATPCKAASVTARAQALQRVQAIMVLEGKGSMMQAPTEPGSHIFELWRNYACFVCSATDKEDLEIRNSKKKENPDENGSGPKIVTIGSRGSLQTLFQLTVPSILTGKGGQLEAILNVLERVPPFVVPKLLDACADVFKSIPKLQILNTNTTHSSIMSIFDSSAVDATSVTISGGNMMSPQSNMNSVTSVLYAWMTLAKLYKLLVIRYSPFIESTADDNDTKQTMCENIAKFVEEATFIATIAAKMVPGAKDMKDNDMKPLAEELKSSVALIIRATVEDIPTYCATVLQKQSRMKLWTLVSGWVEEALAESYKLAETRNFQSALASILGAPAFDESMLREDGPVFDWIDSLLEAGDGELERVARNAIVGFCSNNPQVLRIVIEKCYSAKTSVSTIYFSALAIIASDAFNDTVKGGAPVVRFMVPAHLVTLSYFNLISLDARNRENARKLIKAIFIVSENTEDDKDKSSSVFENGNGSMHASRLLALFQDSSSQPELPEVHYNLLQNASEIMVQTKDASKLAPELLIQTFSRCCFLMSDDGSSRSNDLQLNNTIRQVLIALKPWVRSLKLEELTKAGKRQVCNRLLLEFYDITRILGRKFGAEIESLWGCLAMRESSHLLTPRNLEIALDFLLFNGVKTENVKISNMMISGDVTKKKNEENETIESFEGNLFLTPKRACLYLARVAPQECIDRLVRAVSFRALEPEGEIYSNTDAFYHSQIEEPDLATILLAEIAAEHDEYFRSQLIVLVHAVVATIATSRNALVCAHCQQLLANLLHKLAGQPLVRRIENYENDDQSLSKIPAKDQRALVTVQKLQKLVGSRGLEAGSSWNDSNLDLFCHRFPDCMVFEASPRERWSSEALRWVSKAKSFTLALASMDILGALRHPLDNEEFRTFLGIMCTSAAMSEGKFLSGSTVPPKKSNVHSPSSSPRGSEDGTVTHRMQLGMKFTLSILIALRKSPFVYVRIAPQTFWFGVACLRSTNEQIYEAAVRLVTVSLMSAPLNTFGSLASFSTYAASAPLPLRTRYADSNSNGGKSTGYQAKPAISLQDVVPLLLKGTLKNAAATRGSAATALASIAPYCASDIWGGKKTLACVLCGLLPIALYAFYGEEEEDNGSYEDYGRRDGETPEHKRRDDEQLKRKRKKSTFGKKEAMVALQLLAEGCRLVSPVLEDTLHCIIVSRDSLEQNSNDENKDEYHRLTGMQKSARRAFGQSSNGFEKRGDGDDDDDAFGDFKGMYKFLNEFSGVTTLEQACELLAQPLFDGFLLPNDCAECAITLLGDIANSSAHHGNAEGALHLLCAAATYSPSVRDDISLYGETGVFHALALETMERQQKRNNNNMDETTTTRTPETLTDRNEGLNENIAMKMLKSVAMNYSAASKVAEMKKIEKEEGEEETATKTTTAKPVFWQGSLKRTKEEPISDLTWGILLSANFDPEHASLPASLE</sequence>
<evidence type="ECO:0000256" key="1">
    <source>
        <dbReference type="SAM" id="MobiDB-lite"/>
    </source>
</evidence>
<organism evidence="3 4">
    <name type="scientific">Bathycoccus prasinos</name>
    <dbReference type="NCBI Taxonomy" id="41875"/>
    <lineage>
        <taxon>Eukaryota</taxon>
        <taxon>Viridiplantae</taxon>
        <taxon>Chlorophyta</taxon>
        <taxon>Mamiellophyceae</taxon>
        <taxon>Mamiellales</taxon>
        <taxon>Bathycoccaceae</taxon>
        <taxon>Bathycoccus</taxon>
    </lineage>
</organism>
<feature type="compositionally biased region" description="Gly residues" evidence="1">
    <location>
        <begin position="72"/>
        <end position="86"/>
    </location>
</feature>
<feature type="compositionally biased region" description="Low complexity" evidence="1">
    <location>
        <begin position="2312"/>
        <end position="2327"/>
    </location>
</feature>
<feature type="region of interest" description="Disordered" evidence="1">
    <location>
        <begin position="1887"/>
        <end position="1913"/>
    </location>
</feature>
<dbReference type="GO" id="GO:0000902">
    <property type="term" value="P:cell morphogenesis"/>
    <property type="evidence" value="ECO:0007669"/>
    <property type="project" value="InterPro"/>
</dbReference>
<dbReference type="eggNOG" id="KOG1825">
    <property type="taxonomic scope" value="Eukaryota"/>
</dbReference>
<feature type="domain" description="Cell morphogenesis central region" evidence="2">
    <location>
        <begin position="1683"/>
        <end position="1866"/>
    </location>
</feature>
<feature type="compositionally biased region" description="Low complexity" evidence="1">
    <location>
        <begin position="87"/>
        <end position="96"/>
    </location>
</feature>
<feature type="compositionally biased region" description="Basic and acidic residues" evidence="1">
    <location>
        <begin position="2095"/>
        <end position="2114"/>
    </location>
</feature>
<dbReference type="PANTHER" id="PTHR12295:SF30">
    <property type="entry name" value="PROTEIN FURRY"/>
    <property type="match status" value="1"/>
</dbReference>
<feature type="region of interest" description="Disordered" evidence="1">
    <location>
        <begin position="882"/>
        <end position="912"/>
    </location>
</feature>
<dbReference type="STRING" id="41875.K8EJ96"/>
<feature type="region of interest" description="Disordered" evidence="1">
    <location>
        <begin position="279"/>
        <end position="299"/>
    </location>
</feature>
<gene>
    <name evidence="3" type="ordered locus">Bathy10g03310</name>
</gene>
<dbReference type="GO" id="GO:0005938">
    <property type="term" value="C:cell cortex"/>
    <property type="evidence" value="ECO:0007669"/>
    <property type="project" value="TreeGrafter"/>
</dbReference>
<dbReference type="KEGG" id="bpg:Bathy10g03310"/>
<protein>
    <recommendedName>
        <fullName evidence="2">Cell morphogenesis central region domain-containing protein</fullName>
    </recommendedName>
</protein>